<dbReference type="GO" id="GO:0005730">
    <property type="term" value="C:nucleolus"/>
    <property type="evidence" value="ECO:0007669"/>
    <property type="project" value="TreeGrafter"/>
</dbReference>
<dbReference type="PANTHER" id="PTHR15633:SF2">
    <property type="entry name" value="NUCLEOLAR PROTEIN 11"/>
    <property type="match status" value="1"/>
</dbReference>
<sequence>MAGPSRNSTVRLQEPISLTANTINTAYGRAGRAVLKQVSFVASEQDKERKRAVVTIQGAGIFIYDLATQLPIHSWSVSPDTRFACAARQVYPYVYAVVQVSPDLAVQKAGRLVWSWNTSVKNTTGTDTPKELWVDHPVHSIHKAPNDTVLLVHTNLHMSLYSQDFSRKLASYAPSPSSSTDHQEVIHIQGASGWIVAKTAGRLHVYNLEVNTVGGLYEIACKSLGDVHYESDVVAVTIQSDKLIVTLSSGKILVYKVATSGMALMVTISVQYLDLVLKPDHLDVVALDEHHIAVTACRKNGSQYEGLLMVWDTKYGTLQIDKPLTHLEGPRAQFPIKYSIALTNSPLTGPSLLIACSSSSKGAAETDVHLFPYMCAKPTLLSALGKLQRPAIMEFNSEPESTQHTSLGMMTPIVATPPTIPSETDFLSQLMNPTQTPDDETFERVFVTMVMSKLGKPMPESGHVRLGALAITDIAQPSLLLLLTRCFASPATFFPHHVINYLLSTGAASSRSIPGGIISPALERGDLKLLEMALRRVVDLSESEVVDALMYVCGADKEAWISTEERIVMMDEVLSKRRSRKASRAVNDGNDTTVAAASNVNMPGVSRGQNHFLELIFSAPRTRDVFQRCMKRIRIQELEVLLNWILNTIQGMSASSTEEVDDVMGNNLWWMWSSKSSSFIVAIEALTILLDAHSFNMILTPALHDKLNQVTSYLSTSISTFQTVQSRLSGPLQAFIETKPTSLSVGENGNGYGRGKNWARLVANANDGVGMYSIEMVTI</sequence>
<keyword evidence="2" id="KW-1185">Reference proteome</keyword>
<protein>
    <submittedName>
        <fullName evidence="1">Uncharacterized protein</fullName>
    </submittedName>
</protein>
<dbReference type="STRING" id="1806994.A0A507BUG9"/>
<name>A0A507BUG9_9FUNG</name>
<reference evidence="1 2" key="1">
    <citation type="journal article" date="2019" name="Sci. Rep.">
        <title>Comparative genomics of chytrid fungi reveal insights into the obligate biotrophic and pathogenic lifestyle of Synchytrium endobioticum.</title>
        <authorList>
            <person name="van de Vossenberg B.T.L.H."/>
            <person name="Warris S."/>
            <person name="Nguyen H.D.T."/>
            <person name="van Gent-Pelzer M.P.E."/>
            <person name="Joly D.L."/>
            <person name="van de Geest H.C."/>
            <person name="Bonants P.J.M."/>
            <person name="Smith D.S."/>
            <person name="Levesque C.A."/>
            <person name="van der Lee T.A.J."/>
        </authorList>
    </citation>
    <scope>NUCLEOTIDE SEQUENCE [LARGE SCALE GENOMIC DNA]</scope>
    <source>
        <strain evidence="1 2">JEL517</strain>
    </source>
</reference>
<organism evidence="1 2">
    <name type="scientific">Synchytrium microbalum</name>
    <dbReference type="NCBI Taxonomy" id="1806994"/>
    <lineage>
        <taxon>Eukaryota</taxon>
        <taxon>Fungi</taxon>
        <taxon>Fungi incertae sedis</taxon>
        <taxon>Chytridiomycota</taxon>
        <taxon>Chytridiomycota incertae sedis</taxon>
        <taxon>Chytridiomycetes</taxon>
        <taxon>Synchytriales</taxon>
        <taxon>Synchytriaceae</taxon>
        <taxon>Synchytrium</taxon>
    </lineage>
</organism>
<comment type="caution">
    <text evidence="1">The sequence shown here is derived from an EMBL/GenBank/DDBJ whole genome shotgun (WGS) entry which is preliminary data.</text>
</comment>
<dbReference type="GO" id="GO:0030490">
    <property type="term" value="P:maturation of SSU-rRNA"/>
    <property type="evidence" value="ECO:0007669"/>
    <property type="project" value="InterPro"/>
</dbReference>
<accession>A0A507BUG9</accession>
<dbReference type="OrthoDB" id="4349954at2759"/>
<dbReference type="GeneID" id="42005529"/>
<dbReference type="PANTHER" id="PTHR15633">
    <property type="entry name" value="NUCLEOLAR PROTEIN 11"/>
    <property type="match status" value="1"/>
</dbReference>
<proteinExistence type="predicted"/>
<dbReference type="SUPFAM" id="SSF82171">
    <property type="entry name" value="DPP6 N-terminal domain-like"/>
    <property type="match status" value="1"/>
</dbReference>
<evidence type="ECO:0000313" key="2">
    <source>
        <dbReference type="Proteomes" id="UP000319731"/>
    </source>
</evidence>
<dbReference type="InterPro" id="IPR042859">
    <property type="entry name" value="NOL11"/>
</dbReference>
<evidence type="ECO:0000313" key="1">
    <source>
        <dbReference type="EMBL" id="TPX32587.1"/>
    </source>
</evidence>
<dbReference type="RefSeq" id="XP_031023765.1">
    <property type="nucleotide sequence ID" value="XM_031170232.1"/>
</dbReference>
<dbReference type="Proteomes" id="UP000319731">
    <property type="component" value="Unassembled WGS sequence"/>
</dbReference>
<dbReference type="GO" id="GO:0003723">
    <property type="term" value="F:RNA binding"/>
    <property type="evidence" value="ECO:0007669"/>
    <property type="project" value="TreeGrafter"/>
</dbReference>
<gene>
    <name evidence="1" type="ORF">SmJEL517_g04304</name>
</gene>
<dbReference type="AlphaFoldDB" id="A0A507BUG9"/>
<dbReference type="EMBL" id="QEAO01000028">
    <property type="protein sequence ID" value="TPX32587.1"/>
    <property type="molecule type" value="Genomic_DNA"/>
</dbReference>